<feature type="region of interest" description="Disordered" evidence="1">
    <location>
        <begin position="1"/>
        <end position="92"/>
    </location>
</feature>
<dbReference type="OrthoDB" id="10440421at2759"/>
<dbReference type="AlphaFoldDB" id="A0A8H5F7A0"/>
<dbReference type="Proteomes" id="UP000541558">
    <property type="component" value="Unassembled WGS sequence"/>
</dbReference>
<feature type="compositionally biased region" description="Basic and acidic residues" evidence="1">
    <location>
        <begin position="20"/>
        <end position="41"/>
    </location>
</feature>
<evidence type="ECO:0000313" key="4">
    <source>
        <dbReference type="Proteomes" id="UP000541558"/>
    </source>
</evidence>
<feature type="region of interest" description="Disordered" evidence="1">
    <location>
        <begin position="136"/>
        <end position="236"/>
    </location>
</feature>
<dbReference type="EMBL" id="JAACJK010000163">
    <property type="protein sequence ID" value="KAF5326440.1"/>
    <property type="molecule type" value="Genomic_DNA"/>
</dbReference>
<reference evidence="3 4" key="1">
    <citation type="journal article" date="2020" name="ISME J.">
        <title>Uncovering the hidden diversity of litter-decomposition mechanisms in mushroom-forming fungi.</title>
        <authorList>
            <person name="Floudas D."/>
            <person name="Bentzer J."/>
            <person name="Ahren D."/>
            <person name="Johansson T."/>
            <person name="Persson P."/>
            <person name="Tunlid A."/>
        </authorList>
    </citation>
    <scope>NUCLEOTIDE SEQUENCE [LARGE SCALE GENOMIC DNA]</scope>
    <source>
        <strain evidence="3 4">CBS 175.51</strain>
    </source>
</reference>
<name>A0A8H5F7A0_9AGAR</name>
<feature type="compositionally biased region" description="Low complexity" evidence="1">
    <location>
        <begin position="154"/>
        <end position="168"/>
    </location>
</feature>
<organism evidence="3 4">
    <name type="scientific">Ephemerocybe angulata</name>
    <dbReference type="NCBI Taxonomy" id="980116"/>
    <lineage>
        <taxon>Eukaryota</taxon>
        <taxon>Fungi</taxon>
        <taxon>Dikarya</taxon>
        <taxon>Basidiomycota</taxon>
        <taxon>Agaricomycotina</taxon>
        <taxon>Agaricomycetes</taxon>
        <taxon>Agaricomycetidae</taxon>
        <taxon>Agaricales</taxon>
        <taxon>Agaricineae</taxon>
        <taxon>Psathyrellaceae</taxon>
        <taxon>Ephemerocybe</taxon>
    </lineage>
</organism>
<accession>A0A8H5F7A0</accession>
<feature type="compositionally biased region" description="Low complexity" evidence="1">
    <location>
        <begin position="64"/>
        <end position="87"/>
    </location>
</feature>
<keyword evidence="2" id="KW-1133">Transmembrane helix</keyword>
<evidence type="ECO:0000256" key="2">
    <source>
        <dbReference type="SAM" id="Phobius"/>
    </source>
</evidence>
<proteinExistence type="predicted"/>
<sequence length="248" mass="24653">MASAPGHEYDADLLNAAPSVDKRRIQEGYDADILNKPEPKKRSTGPDGSASPTHDLERGANHPARSQSSFGGAAAGPAPHGRSSSSAYTPVPTAEKNPLKGAAAVPWYRTTKGLAIIGGVLIVVIVAAVVGGVVGSRKKNKGQDAGVPLPGSQTTVSTSTSVAATSTVGGPGGEQGAGTTAANPAGTSTAATGTPTQAGGPDGETQGAQGNNVEVGGLAGLPDPNAGGRESGTGRRRRLVRRRLELVD</sequence>
<keyword evidence="4" id="KW-1185">Reference proteome</keyword>
<keyword evidence="2" id="KW-0812">Transmembrane</keyword>
<protein>
    <submittedName>
        <fullName evidence="3">Uncharacterized protein</fullName>
    </submittedName>
</protein>
<evidence type="ECO:0000313" key="3">
    <source>
        <dbReference type="EMBL" id="KAF5326440.1"/>
    </source>
</evidence>
<keyword evidence="2" id="KW-0472">Membrane</keyword>
<feature type="transmembrane region" description="Helical" evidence="2">
    <location>
        <begin position="114"/>
        <end position="134"/>
    </location>
</feature>
<evidence type="ECO:0000256" key="1">
    <source>
        <dbReference type="SAM" id="MobiDB-lite"/>
    </source>
</evidence>
<feature type="compositionally biased region" description="Low complexity" evidence="1">
    <location>
        <begin position="177"/>
        <end position="199"/>
    </location>
</feature>
<gene>
    <name evidence="3" type="ORF">D9611_000578</name>
</gene>
<comment type="caution">
    <text evidence="3">The sequence shown here is derived from an EMBL/GenBank/DDBJ whole genome shotgun (WGS) entry which is preliminary data.</text>
</comment>